<dbReference type="Proteomes" id="UP000239833">
    <property type="component" value="Plasmid unnamed1"/>
</dbReference>
<gene>
    <name evidence="1" type="ORF">ERICIII_04871</name>
</gene>
<dbReference type="EMBL" id="CP019656">
    <property type="protein sequence ID" value="AVF28873.1"/>
    <property type="molecule type" value="Genomic_DNA"/>
</dbReference>
<proteinExistence type="predicted"/>
<organism evidence="1 2">
    <name type="scientific">Paenibacillus larvae subsp. larvae</name>
    <dbReference type="NCBI Taxonomy" id="147375"/>
    <lineage>
        <taxon>Bacteria</taxon>
        <taxon>Bacillati</taxon>
        <taxon>Bacillota</taxon>
        <taxon>Bacilli</taxon>
        <taxon>Bacillales</taxon>
        <taxon>Paenibacillaceae</taxon>
        <taxon>Paenibacillus</taxon>
    </lineage>
</organism>
<geneLocation type="plasmid" evidence="1">
    <name>unnamed1</name>
</geneLocation>
<reference evidence="2" key="1">
    <citation type="submission" date="2017-02" db="EMBL/GenBank/DDBJ databases">
        <title>Delineation of Paenibacillus larvae strains originating from foulbrood outbreaks.</title>
        <authorList>
            <person name="Beims H."/>
            <person name="Bunk B."/>
            <person name="Sproeer C."/>
            <person name="Mohr K.I."/>
            <person name="Pradella S."/>
            <person name="Guenther G."/>
            <person name="Rohde M."/>
            <person name="von der Ohe W."/>
            <person name="Steinert M."/>
        </authorList>
    </citation>
    <scope>NUCLEOTIDE SEQUENCE [LARGE SCALE GENOMIC DNA]</scope>
    <source>
        <strain evidence="2">Eric_III</strain>
        <plasmid evidence="2">Plasmid unnamed1</plasmid>
    </source>
</reference>
<accession>A0A2L1U7I0</accession>
<evidence type="ECO:0000313" key="1">
    <source>
        <dbReference type="EMBL" id="AVF28873.1"/>
    </source>
</evidence>
<name>A0A2L1U7I0_9BACL</name>
<protein>
    <submittedName>
        <fullName evidence="1">Uncharacterized protein</fullName>
    </submittedName>
</protein>
<dbReference type="RefSeq" id="WP_104932882.1">
    <property type="nucleotide sequence ID" value="NZ_CP019656.1"/>
</dbReference>
<dbReference type="AlphaFoldDB" id="A0A2L1U7I0"/>
<keyword evidence="1" id="KW-0614">Plasmid</keyword>
<evidence type="ECO:0000313" key="2">
    <source>
        <dbReference type="Proteomes" id="UP000239833"/>
    </source>
</evidence>
<sequence length="121" mass="14113">MNTFEVMKAKLGQDTQPVCENDEEYYFMLGQITRYIHASFKHNELAADSWVQKMDFARQSQAQKRIIDDFVSIHSEKIDLNNDNLRRILAMLFGYVPDKPKDQNNRVAYTFGLTADSLLMN</sequence>